<dbReference type="KEGG" id="xla:121393104"/>
<feature type="compositionally biased region" description="Pro residues" evidence="1">
    <location>
        <begin position="53"/>
        <end position="65"/>
    </location>
</feature>
<evidence type="ECO:0000313" key="4">
    <source>
        <dbReference type="RefSeq" id="XP_041423191.1"/>
    </source>
</evidence>
<dbReference type="RefSeq" id="XP_041418132.1">
    <property type="nucleotide sequence ID" value="XM_041562198.1"/>
</dbReference>
<gene>
    <name evidence="3" type="primary">LOC121393104</name>
    <name evidence="4" type="synonym">LOC121394982</name>
</gene>
<proteinExistence type="predicted"/>
<dbReference type="AlphaFoldDB" id="A0A8J1KLC9"/>
<dbReference type="Proteomes" id="UP000186698">
    <property type="component" value="Chromosome 1L"/>
</dbReference>
<name>A0A8J1KLC9_XENLA</name>
<dbReference type="KEGG" id="xla:121394982"/>
<keyword evidence="2" id="KW-1185">Reference proteome</keyword>
<evidence type="ECO:0000313" key="2">
    <source>
        <dbReference type="Proteomes" id="UP000186698"/>
    </source>
</evidence>
<dbReference type="RefSeq" id="XP_041423191.1">
    <property type="nucleotide sequence ID" value="XM_041567257.1"/>
</dbReference>
<organism evidence="2 3">
    <name type="scientific">Xenopus laevis</name>
    <name type="common">African clawed frog</name>
    <dbReference type="NCBI Taxonomy" id="8355"/>
    <lineage>
        <taxon>Eukaryota</taxon>
        <taxon>Metazoa</taxon>
        <taxon>Chordata</taxon>
        <taxon>Craniata</taxon>
        <taxon>Vertebrata</taxon>
        <taxon>Euteleostomi</taxon>
        <taxon>Amphibia</taxon>
        <taxon>Batrachia</taxon>
        <taxon>Anura</taxon>
        <taxon>Pipoidea</taxon>
        <taxon>Pipidae</taxon>
        <taxon>Xenopodinae</taxon>
        <taxon>Xenopus</taxon>
        <taxon>Xenopus</taxon>
    </lineage>
</organism>
<feature type="region of interest" description="Disordered" evidence="1">
    <location>
        <begin position="38"/>
        <end position="86"/>
    </location>
</feature>
<evidence type="ECO:0000256" key="1">
    <source>
        <dbReference type="SAM" id="MobiDB-lite"/>
    </source>
</evidence>
<evidence type="ECO:0000313" key="3">
    <source>
        <dbReference type="RefSeq" id="XP_041418132.1"/>
    </source>
</evidence>
<reference evidence="3 4" key="1">
    <citation type="submission" date="2025-04" db="UniProtKB">
        <authorList>
            <consortium name="RefSeq"/>
        </authorList>
    </citation>
    <scope>IDENTIFICATION</scope>
    <source>
        <strain evidence="3 4">J_2021</strain>
        <tissue evidence="3 4">Erythrocytes</tissue>
    </source>
</reference>
<protein>
    <submittedName>
        <fullName evidence="3">Uncharacterized protein LOC121393104</fullName>
    </submittedName>
    <submittedName>
        <fullName evidence="4">Uncharacterized protein LOC121394982</fullName>
    </submittedName>
</protein>
<dbReference type="GeneID" id="121393104"/>
<sequence length="245" mass="27110">MEEAICAPEIEQSNGEEYITLETVELADIMNFAGNDIETTDEETAGPSAPCVPESPPAIPIPPQRSAPGPFSARRRTPGRGRPVETSDHLNVITHLGRSYMLLKKKKARQMSRHMSQMQNLQLQTVEKLDKLTDKLDKLTDVWQETNIVLREMLQAVLMQGRPTTISAVQNEEPALAVQTEEPALAVQTEEPALAVQTEEPALAVQTEEPATAVQTEEPARATVTNRVGLRRGGRRVRPTRFTDL</sequence>
<accession>A0A8J1KLC9</accession>